<name>A0A382T1X5_9ZZZZ</name>
<protein>
    <submittedName>
        <fullName evidence="1">Uncharacterized protein</fullName>
    </submittedName>
</protein>
<proteinExistence type="predicted"/>
<sequence length="56" mass="6343">GGRIELKKGGKADKNWIQKAVNPKHKGYCTPMTKKTCTPRRKALARTFKKKAKTGW</sequence>
<accession>A0A382T1X5</accession>
<feature type="non-terminal residue" evidence="1">
    <location>
        <position position="1"/>
    </location>
</feature>
<dbReference type="AlphaFoldDB" id="A0A382T1X5"/>
<organism evidence="1">
    <name type="scientific">marine metagenome</name>
    <dbReference type="NCBI Taxonomy" id="408172"/>
    <lineage>
        <taxon>unclassified sequences</taxon>
        <taxon>metagenomes</taxon>
        <taxon>ecological metagenomes</taxon>
    </lineage>
</organism>
<evidence type="ECO:0000313" key="1">
    <source>
        <dbReference type="EMBL" id="SVD15983.1"/>
    </source>
</evidence>
<dbReference type="EMBL" id="UINC01133190">
    <property type="protein sequence ID" value="SVD15983.1"/>
    <property type="molecule type" value="Genomic_DNA"/>
</dbReference>
<gene>
    <name evidence="1" type="ORF">METZ01_LOCUS368837</name>
</gene>
<reference evidence="1" key="1">
    <citation type="submission" date="2018-05" db="EMBL/GenBank/DDBJ databases">
        <authorList>
            <person name="Lanie J.A."/>
            <person name="Ng W.-L."/>
            <person name="Kazmierczak K.M."/>
            <person name="Andrzejewski T.M."/>
            <person name="Davidsen T.M."/>
            <person name="Wayne K.J."/>
            <person name="Tettelin H."/>
            <person name="Glass J.I."/>
            <person name="Rusch D."/>
            <person name="Podicherti R."/>
            <person name="Tsui H.-C.T."/>
            <person name="Winkler M.E."/>
        </authorList>
    </citation>
    <scope>NUCLEOTIDE SEQUENCE</scope>
</reference>